<accession>Q56257</accession>
<dbReference type="CDD" id="cd00609">
    <property type="entry name" value="AAT_like"/>
    <property type="match status" value="1"/>
</dbReference>
<keyword evidence="3" id="KW-0663">Pyridoxal phosphate</keyword>
<dbReference type="InterPro" id="IPR015422">
    <property type="entry name" value="PyrdxlP-dep_Trfase_small"/>
</dbReference>
<dbReference type="GO" id="GO:0047804">
    <property type="term" value="F:cysteine-S-conjugate beta-lyase activity"/>
    <property type="evidence" value="ECO:0007669"/>
    <property type="project" value="UniProtKB-EC"/>
</dbReference>
<name>Q56257_TREDN</name>
<organism evidence="7">
    <name type="scientific">Treponema denticola</name>
    <dbReference type="NCBI Taxonomy" id="158"/>
    <lineage>
        <taxon>Bacteria</taxon>
        <taxon>Pseudomonadati</taxon>
        <taxon>Spirochaetota</taxon>
        <taxon>Spirochaetia</taxon>
        <taxon>Spirochaetales</taxon>
        <taxon>Treponemataceae</taxon>
        <taxon>Treponema</taxon>
    </lineage>
</organism>
<comment type="similarity">
    <text evidence="5">Belongs to the class-II pyridoxal-phosphate-dependent aminotransferase family. MalY/PatB cystathionine beta-lyase subfamily.</text>
</comment>
<dbReference type="EvolutionaryTrace" id="Q56257"/>
<protein>
    <recommendedName>
        <fullName evidence="2">cysteine-S-conjugate beta-lyase</fullName>
        <ecNumber evidence="2">4.4.1.13</ecNumber>
    </recommendedName>
</protein>
<dbReference type="PDB" id="1C7N">
    <property type="method" value="X-ray"/>
    <property type="resolution" value="1.90 A"/>
    <property type="chains" value="A/B/C/D/E/F/G/H=1-399"/>
</dbReference>
<proteinExistence type="evidence at protein level"/>
<dbReference type="SABIO-RK" id="Q56257"/>
<dbReference type="PDB" id="1C7O">
    <property type="method" value="X-ray"/>
    <property type="resolution" value="2.50 A"/>
    <property type="chains" value="A/B/C/D/E/F/G/H=1-399"/>
</dbReference>
<dbReference type="PANTHER" id="PTHR43525:SF1">
    <property type="entry name" value="PROTEIN MALY"/>
    <property type="match status" value="1"/>
</dbReference>
<dbReference type="NCBIfam" id="TIGR04350">
    <property type="entry name" value="C_S_lyase_PatB"/>
    <property type="match status" value="1"/>
</dbReference>
<evidence type="ECO:0007829" key="8">
    <source>
        <dbReference type="PDB" id="1C7N"/>
    </source>
</evidence>
<dbReference type="PDBsum" id="1C7O"/>
<evidence type="ECO:0000256" key="1">
    <source>
        <dbReference type="ARBA" id="ARBA00001933"/>
    </source>
</evidence>
<dbReference type="Pfam" id="PF00155">
    <property type="entry name" value="Aminotran_1_2"/>
    <property type="match status" value="1"/>
</dbReference>
<evidence type="ECO:0007829" key="9">
    <source>
        <dbReference type="PDB" id="1C7O"/>
    </source>
</evidence>
<feature type="binding site" evidence="8">
    <location>
        <position position="175"/>
    </location>
    <ligand>
        <name>pyridoxal 5'-phosphate</name>
        <dbReference type="ChEBI" id="CHEBI:597326"/>
    </ligand>
</feature>
<dbReference type="SUPFAM" id="SSF53383">
    <property type="entry name" value="PLP-dependent transferases"/>
    <property type="match status" value="1"/>
</dbReference>
<dbReference type="GO" id="GO:0030170">
    <property type="term" value="F:pyridoxal phosphate binding"/>
    <property type="evidence" value="ECO:0007669"/>
    <property type="project" value="InterPro"/>
</dbReference>
<feature type="binding site" evidence="8">
    <location>
        <position position="64"/>
    </location>
    <ligand>
        <name>pyridoxal 5'-phosphate</name>
        <dbReference type="ChEBI" id="CHEBI:597326"/>
    </ligand>
</feature>
<feature type="binding site" evidence="8">
    <location>
        <position position="99"/>
    </location>
    <ligand>
        <name>pyridoxal 5'-phosphate</name>
        <dbReference type="ChEBI" id="CHEBI:597326"/>
    </ligand>
</feature>
<dbReference type="InterPro" id="IPR027619">
    <property type="entry name" value="C-S_lyase_PatB-like"/>
</dbReference>
<dbReference type="InterPro" id="IPR015424">
    <property type="entry name" value="PyrdxlP-dep_Trfase"/>
</dbReference>
<evidence type="ECO:0000259" key="6">
    <source>
        <dbReference type="Pfam" id="PF00155"/>
    </source>
</evidence>
<reference evidence="8 9" key="2">
    <citation type="journal article" date="2000" name="EMBO J.">
        <title>Crystal structure of cystalysin from Treponema denticola: a pyridoxal 5'-phosphate-dependent protein acting as a haemolytic enzyme.</title>
        <authorList>
            <person name="Krupka H.I."/>
            <person name="Huber R."/>
            <person name="Holt S.C."/>
            <person name="Clausen T."/>
        </authorList>
    </citation>
    <scope>X-RAY CRYSTALLOGRAPHY (1.90 ANGSTROMS) IN COMPLEX WITH PYRIDOXAL 5'-PHOSPHATE</scope>
    <scope>PYRIDOXAL PHOSPHATE AT LYS-238</scope>
</reference>
<evidence type="ECO:0000313" key="7">
    <source>
        <dbReference type="EMBL" id="AAA85439.1"/>
    </source>
</evidence>
<dbReference type="RefSeq" id="WP_432874254.1">
    <property type="nucleotide sequence ID" value="NZ_JABWCX010000001.1"/>
</dbReference>
<evidence type="ECO:0000256" key="4">
    <source>
        <dbReference type="ARBA" id="ARBA00023239"/>
    </source>
</evidence>
<feature type="binding site" evidence="8">
    <location>
        <position position="237"/>
    </location>
    <ligand>
        <name>pyridoxal 5'-phosphate</name>
        <dbReference type="ChEBI" id="CHEBI:597326"/>
    </ligand>
</feature>
<dbReference type="AlphaFoldDB" id="Q56257"/>
<evidence type="ECO:0000256" key="2">
    <source>
        <dbReference type="ARBA" id="ARBA00012224"/>
    </source>
</evidence>
<evidence type="ECO:0000256" key="3">
    <source>
        <dbReference type="ARBA" id="ARBA00022898"/>
    </source>
</evidence>
<feature type="binding site" evidence="8">
    <location>
        <position position="98"/>
    </location>
    <ligand>
        <name>pyridoxal 5'-phosphate</name>
        <dbReference type="ChEBI" id="CHEBI:597326"/>
    </ligand>
</feature>
<dbReference type="InterPro" id="IPR051798">
    <property type="entry name" value="Class-II_PLP-Dep_Aminotrans"/>
</dbReference>
<dbReference type="SMR" id="Q56257"/>
<reference evidence="7" key="1">
    <citation type="journal article" date="1995" name="Infect. Immun.">
        <title>The 46-kilodalton-hemolysin gene from Treponema denticola encodes a novel hemolysin homologous to aminotransferases.</title>
        <authorList>
            <person name="Chu L."/>
            <person name="Burgum A."/>
            <person name="Kolodrubetz D."/>
            <person name="Holt S.C."/>
        </authorList>
    </citation>
    <scope>NUCLEOTIDE SEQUENCE</scope>
    <source>
        <strain evidence="7">ATCC 33404</strain>
    </source>
</reference>
<dbReference type="Gene3D" id="3.90.1150.10">
    <property type="entry name" value="Aspartate Aminotransferase, domain 1"/>
    <property type="match status" value="1"/>
</dbReference>
<dbReference type="InterPro" id="IPR004839">
    <property type="entry name" value="Aminotransferase_I/II_large"/>
</dbReference>
<comment type="cofactor">
    <cofactor evidence="1">
        <name>pyridoxal 5'-phosphate</name>
        <dbReference type="ChEBI" id="CHEBI:597326"/>
    </cofactor>
</comment>
<dbReference type="PANTHER" id="PTHR43525">
    <property type="entry name" value="PROTEIN MALY"/>
    <property type="match status" value="1"/>
</dbReference>
<feature type="binding site" evidence="8">
    <location>
        <position position="123"/>
    </location>
    <ligand>
        <name>pyridoxal 5'-phosphate</name>
        <dbReference type="ChEBI" id="CHEBI:597326"/>
    </ligand>
</feature>
<keyword evidence="8 9" id="KW-0002">3D-structure</keyword>
<dbReference type="PDBsum" id="1C7N"/>
<gene>
    <name evidence="7" type="primary">hly</name>
</gene>
<sequence length="399" mass="46259">MIYDFTTKISRKNLGSLKWDLMYSQNPEVGNEVVPLSVADMEFKNPPELIEGLKKYLDETVLGYTGPTEEYKKTVKKWMKDRHQWDIETDWIINTAGVVPAVFNAVREFTKPGDGVIIITPVYYPFFMAIKNQERKIIECELLEKDGYYTIDFEKLEKLSKDKNNKALLFCSPHNPVGRVWKKDELQKIKDIVLKSDLMLWSDEIHFDLIMPGYEHTVFQSIDEQLADKTITFTAPSKTFNIAGMGMSNIIIKNPDIRERFTKSRDITSGMPFTTLGYKACEICYKECGKWLDGCIKVIDKNQRIVKDFFEVNHPEIKAPLIEGTYLQWIDFRALKMDHKAMEEFMIHKAQIFFDEGYIFGDGGIGFERINLAAPSSVIQESLERLNKALKDLKNRHLK</sequence>
<evidence type="ECO:0000256" key="5">
    <source>
        <dbReference type="ARBA" id="ARBA00037974"/>
    </source>
</evidence>
<dbReference type="Gene3D" id="3.40.640.10">
    <property type="entry name" value="Type I PLP-dependent aspartate aminotransferase-like (Major domain)"/>
    <property type="match status" value="1"/>
</dbReference>
<feature type="modified residue" description="N6-(pyridoxal phosphate)lysine (covalent)" evidence="8">
    <location>
        <position position="238"/>
    </location>
</feature>
<feature type="domain" description="Aminotransferase class I/classII large" evidence="6">
    <location>
        <begin position="32"/>
        <end position="377"/>
    </location>
</feature>
<keyword evidence="4" id="KW-0456">Lyase</keyword>
<dbReference type="EMBL" id="U30249">
    <property type="protein sequence ID" value="AAA85439.1"/>
    <property type="molecule type" value="Genomic_DNA"/>
</dbReference>
<dbReference type="EC" id="4.4.1.13" evidence="2"/>
<dbReference type="InterPro" id="IPR015421">
    <property type="entry name" value="PyrdxlP-dep_Trfase_major"/>
</dbReference>